<dbReference type="AlphaFoldDB" id="A0A6C0GLL1"/>
<protein>
    <submittedName>
        <fullName evidence="2">Metallophosphoesterase</fullName>
    </submittedName>
</protein>
<dbReference type="PANTHER" id="PTHR43143">
    <property type="entry name" value="METALLOPHOSPHOESTERASE, CALCINEURIN SUPERFAMILY"/>
    <property type="match status" value="1"/>
</dbReference>
<dbReference type="SUPFAM" id="SSF56300">
    <property type="entry name" value="Metallo-dependent phosphatases"/>
    <property type="match status" value="1"/>
</dbReference>
<reference evidence="2 3" key="1">
    <citation type="submission" date="2020-01" db="EMBL/GenBank/DDBJ databases">
        <authorList>
            <person name="Kim M.K."/>
        </authorList>
    </citation>
    <scope>NUCLEOTIDE SEQUENCE [LARGE SCALE GENOMIC DNA]</scope>
    <source>
        <strain evidence="2 3">172606-1</strain>
    </source>
</reference>
<dbReference type="Proteomes" id="UP000480178">
    <property type="component" value="Chromosome"/>
</dbReference>
<dbReference type="KEGG" id="rhoz:GXP67_18625"/>
<evidence type="ECO:0000313" key="2">
    <source>
        <dbReference type="EMBL" id="QHT68512.1"/>
    </source>
</evidence>
<organism evidence="2 3">
    <name type="scientific">Rhodocytophaga rosea</name>
    <dbReference type="NCBI Taxonomy" id="2704465"/>
    <lineage>
        <taxon>Bacteria</taxon>
        <taxon>Pseudomonadati</taxon>
        <taxon>Bacteroidota</taxon>
        <taxon>Cytophagia</taxon>
        <taxon>Cytophagales</taxon>
        <taxon>Rhodocytophagaceae</taxon>
        <taxon>Rhodocytophaga</taxon>
    </lineage>
</organism>
<dbReference type="InterPro" id="IPR051918">
    <property type="entry name" value="STPP_CPPED1"/>
</dbReference>
<evidence type="ECO:0000313" key="3">
    <source>
        <dbReference type="Proteomes" id="UP000480178"/>
    </source>
</evidence>
<dbReference type="InterPro" id="IPR029052">
    <property type="entry name" value="Metallo-depent_PP-like"/>
</dbReference>
<proteinExistence type="predicted"/>
<sequence>MKRRDWLKTIGMASCLLPFGMSGIQVPSLANAGRKKAITIAHITDIHVQPGLRAPKGLAKCFNHLQSLPDKVELILNGGDCIMDALSRDKSTVAKQWKVWNKVVENECSLKMVNCIGNHDIWAAGEKNDQLYGKNWAKEKLQLEKGYFSFDQAGWHFIVLDSVQLKAEGGYIAKLDEEQFDWLKTDLRKVPDRTPVLVLSHIPIVSAAAFFDGDRRKNGGWQIPGSFVHMDANEITDLFYKHKNVKVCLSGHLHLLDKVEYNGITFLCNGAVCGNWWNGSYKETKPGYSVLNLYDDGSFDHTYTNYRNTQA</sequence>
<evidence type="ECO:0000259" key="1">
    <source>
        <dbReference type="Pfam" id="PF00149"/>
    </source>
</evidence>
<dbReference type="RefSeq" id="WP_162444523.1">
    <property type="nucleotide sequence ID" value="NZ_CP048222.1"/>
</dbReference>
<keyword evidence="3" id="KW-1185">Reference proteome</keyword>
<dbReference type="EMBL" id="CP048222">
    <property type="protein sequence ID" value="QHT68512.1"/>
    <property type="molecule type" value="Genomic_DNA"/>
</dbReference>
<name>A0A6C0GLL1_9BACT</name>
<dbReference type="PANTHER" id="PTHR43143:SF1">
    <property type="entry name" value="SERINE_THREONINE-PROTEIN PHOSPHATASE CPPED1"/>
    <property type="match status" value="1"/>
</dbReference>
<dbReference type="Gene3D" id="3.60.21.10">
    <property type="match status" value="1"/>
</dbReference>
<accession>A0A6C0GLL1</accession>
<gene>
    <name evidence="2" type="ORF">GXP67_18625</name>
</gene>
<dbReference type="GO" id="GO:0016787">
    <property type="term" value="F:hydrolase activity"/>
    <property type="evidence" value="ECO:0007669"/>
    <property type="project" value="InterPro"/>
</dbReference>
<dbReference type="Pfam" id="PF00149">
    <property type="entry name" value="Metallophos"/>
    <property type="match status" value="1"/>
</dbReference>
<dbReference type="InterPro" id="IPR004843">
    <property type="entry name" value="Calcineurin-like_PHP"/>
</dbReference>
<feature type="domain" description="Calcineurin-like phosphoesterase" evidence="1">
    <location>
        <begin position="39"/>
        <end position="254"/>
    </location>
</feature>